<protein>
    <recommendedName>
        <fullName evidence="3">TonB C-terminal domain-containing protein</fullName>
    </recommendedName>
</protein>
<evidence type="ECO:0000259" key="3">
    <source>
        <dbReference type="Pfam" id="PF03544"/>
    </source>
</evidence>
<dbReference type="GO" id="GO:0055085">
    <property type="term" value="P:transmembrane transport"/>
    <property type="evidence" value="ECO:0007669"/>
    <property type="project" value="InterPro"/>
</dbReference>
<evidence type="ECO:0000256" key="2">
    <source>
        <dbReference type="SAM" id="Phobius"/>
    </source>
</evidence>
<comment type="caution">
    <text evidence="4">The sequence shown here is derived from an EMBL/GenBank/DDBJ whole genome shotgun (WGS) entry which is preliminary data.</text>
</comment>
<dbReference type="Gene3D" id="2.60.40.1120">
    <property type="entry name" value="Carboxypeptidase-like, regulatory domain"/>
    <property type="match status" value="1"/>
</dbReference>
<evidence type="ECO:0000313" key="5">
    <source>
        <dbReference type="Proteomes" id="UP000033121"/>
    </source>
</evidence>
<reference evidence="4 5" key="1">
    <citation type="submission" date="2015-04" db="EMBL/GenBank/DDBJ databases">
        <title>Whole genome shotgun sequence of Flavihumibacter petaseus NBRC 106054.</title>
        <authorList>
            <person name="Miyazawa S."/>
            <person name="Hosoyama A."/>
            <person name="Hashimoto M."/>
            <person name="Noguchi M."/>
            <person name="Tsuchikane K."/>
            <person name="Ohji S."/>
            <person name="Yamazoe A."/>
            <person name="Ichikawa N."/>
            <person name="Kimura A."/>
            <person name="Fujita N."/>
        </authorList>
    </citation>
    <scope>NUCLEOTIDE SEQUENCE [LARGE SCALE GENOMIC DNA]</scope>
    <source>
        <strain evidence="4 5">NBRC 106054</strain>
    </source>
</reference>
<keyword evidence="2" id="KW-1133">Transmembrane helix</keyword>
<feature type="compositionally biased region" description="Basic and acidic residues" evidence="1">
    <location>
        <begin position="187"/>
        <end position="197"/>
    </location>
</feature>
<keyword evidence="2" id="KW-0812">Transmembrane</keyword>
<dbReference type="SUPFAM" id="SSF74653">
    <property type="entry name" value="TolA/TonB C-terminal domain"/>
    <property type="match status" value="1"/>
</dbReference>
<dbReference type="SUPFAM" id="SSF49464">
    <property type="entry name" value="Carboxypeptidase regulatory domain-like"/>
    <property type="match status" value="1"/>
</dbReference>
<proteinExistence type="predicted"/>
<dbReference type="InterPro" id="IPR008969">
    <property type="entry name" value="CarboxyPept-like_regulatory"/>
</dbReference>
<sequence length="441" mass="48289">MSSSFDHNQPFDPLMLERYWQGKLSPAERHALEMAALDDPFLADALDGYRVLLEKEQGSAGAIHDTLQQQLEKRLASENRHKRSIFWPAAAAAIVLIFAGSVYWFWLENKVKEQPQSEVAFNKAETPVQAPAAPEVGAAPSVSDPDSQKLSFQSDTVSRDIAKLDVPGKSKLKTNYFKPEAESQPVLKDREKERDDAQADEAVPEPPTIEAALSRKAAAPVSAPAQRIIEGTIRNENNLPVSGAAVQLQLQGRVAGVMVTSDTAGRFSMHIPAADSLANVVVSSVGYQNLQQRVPPPGSFNQLDLKLQPSVTALNEVVVTGYGTQSKKVSRKTETRRAKEDAASGNVDLSVSVQQAYPLNGWEAYNRYLDSARQVPADLDTLSGKVVVRFRVDSKGRLDNFNVEQSLHPTLDAEAIRLIKTGPGWKVLRGKRASVYVIVPF</sequence>
<dbReference type="OrthoDB" id="1112758at2"/>
<keyword evidence="2" id="KW-0472">Membrane</keyword>
<name>A0A0E9MZL6_9BACT</name>
<keyword evidence="5" id="KW-1185">Reference proteome</keyword>
<organism evidence="4 5">
    <name type="scientific">Flavihumibacter petaseus NBRC 106054</name>
    <dbReference type="NCBI Taxonomy" id="1220578"/>
    <lineage>
        <taxon>Bacteria</taxon>
        <taxon>Pseudomonadati</taxon>
        <taxon>Bacteroidota</taxon>
        <taxon>Chitinophagia</taxon>
        <taxon>Chitinophagales</taxon>
        <taxon>Chitinophagaceae</taxon>
        <taxon>Flavihumibacter</taxon>
    </lineage>
</organism>
<feature type="transmembrane region" description="Helical" evidence="2">
    <location>
        <begin position="85"/>
        <end position="106"/>
    </location>
</feature>
<dbReference type="Proteomes" id="UP000033121">
    <property type="component" value="Unassembled WGS sequence"/>
</dbReference>
<dbReference type="RefSeq" id="WP_046368924.1">
    <property type="nucleotide sequence ID" value="NZ_BBWV01000002.1"/>
</dbReference>
<accession>A0A0E9MZL6</accession>
<feature type="region of interest" description="Disordered" evidence="1">
    <location>
        <begin position="173"/>
        <end position="207"/>
    </location>
</feature>
<dbReference type="Gene3D" id="3.30.1150.10">
    <property type="match status" value="1"/>
</dbReference>
<dbReference type="Pfam" id="PF03544">
    <property type="entry name" value="TonB_C"/>
    <property type="match status" value="1"/>
</dbReference>
<gene>
    <name evidence="4" type="ORF">FPE01S_02_00680</name>
</gene>
<evidence type="ECO:0000256" key="1">
    <source>
        <dbReference type="SAM" id="MobiDB-lite"/>
    </source>
</evidence>
<dbReference type="Pfam" id="PF13620">
    <property type="entry name" value="CarboxypepD_reg"/>
    <property type="match status" value="1"/>
</dbReference>
<feature type="region of interest" description="Disordered" evidence="1">
    <location>
        <begin position="130"/>
        <end position="155"/>
    </location>
</feature>
<dbReference type="STRING" id="1220578.FPE01S_02_00680"/>
<evidence type="ECO:0000313" key="4">
    <source>
        <dbReference type="EMBL" id="GAO42963.1"/>
    </source>
</evidence>
<dbReference type="InterPro" id="IPR037682">
    <property type="entry name" value="TonB_C"/>
</dbReference>
<feature type="compositionally biased region" description="Polar residues" evidence="1">
    <location>
        <begin position="144"/>
        <end position="155"/>
    </location>
</feature>
<dbReference type="AlphaFoldDB" id="A0A0E9MZL6"/>
<feature type="domain" description="TonB C-terminal" evidence="3">
    <location>
        <begin position="381"/>
        <end position="427"/>
    </location>
</feature>
<dbReference type="EMBL" id="BBWV01000002">
    <property type="protein sequence ID" value="GAO42963.1"/>
    <property type="molecule type" value="Genomic_DNA"/>
</dbReference>